<reference evidence="2 3" key="1">
    <citation type="journal article" date="2014" name="Int. J. Syst. Evol. Microbiol.">
        <title>Complete genome sequence of Corynebacterium casei LMG S-19264T (=DSM 44701T), isolated from a smear-ripened cheese.</title>
        <authorList>
            <consortium name="US DOE Joint Genome Institute (JGI-PGF)"/>
            <person name="Walter F."/>
            <person name="Albersmeier A."/>
            <person name="Kalinowski J."/>
            <person name="Ruckert C."/>
        </authorList>
    </citation>
    <scope>NUCLEOTIDE SEQUENCE [LARGE SCALE GENOMIC DNA]</scope>
    <source>
        <strain evidence="2 3">CGMCC 1.15295</strain>
    </source>
</reference>
<sequence length="77" mass="8421">MTINELGAVLGKLYHNAPKGEAVAMIHVFGIKYATQIKLSKFNKKEIAKAAKIPESFGTEISKGVKLSQYVSVKENL</sequence>
<dbReference type="RefSeq" id="WP_188604367.1">
    <property type="nucleotide sequence ID" value="NZ_BMIC01000001.1"/>
</dbReference>
<organism evidence="2 3">
    <name type="scientific">Aquaticitalea lipolytica</name>
    <dbReference type="NCBI Taxonomy" id="1247562"/>
    <lineage>
        <taxon>Bacteria</taxon>
        <taxon>Pseudomonadati</taxon>
        <taxon>Bacteroidota</taxon>
        <taxon>Flavobacteriia</taxon>
        <taxon>Flavobacteriales</taxon>
        <taxon>Flavobacteriaceae</taxon>
        <taxon>Aquaticitalea</taxon>
    </lineage>
</organism>
<gene>
    <name evidence="2" type="ORF">GCM10011531_00830</name>
</gene>
<feature type="domain" description="HTH-like" evidence="1">
    <location>
        <begin position="2"/>
        <end position="74"/>
    </location>
</feature>
<protein>
    <recommendedName>
        <fullName evidence="1">HTH-like domain-containing protein</fullName>
    </recommendedName>
</protein>
<dbReference type="Proteomes" id="UP000598120">
    <property type="component" value="Unassembled WGS sequence"/>
</dbReference>
<keyword evidence="3" id="KW-1185">Reference proteome</keyword>
<evidence type="ECO:0000313" key="2">
    <source>
        <dbReference type="EMBL" id="GFZ76027.1"/>
    </source>
</evidence>
<dbReference type="AlphaFoldDB" id="A0A8J2TJ20"/>
<accession>A0A8J2TJ20</accession>
<proteinExistence type="predicted"/>
<dbReference type="InterPro" id="IPR056975">
    <property type="entry name" value="HTH_73"/>
</dbReference>
<name>A0A8J2TJ20_9FLAO</name>
<evidence type="ECO:0000313" key="3">
    <source>
        <dbReference type="Proteomes" id="UP000598120"/>
    </source>
</evidence>
<comment type="caution">
    <text evidence="2">The sequence shown here is derived from an EMBL/GenBank/DDBJ whole genome shotgun (WGS) entry which is preliminary data.</text>
</comment>
<dbReference type="EMBL" id="BMIC01000001">
    <property type="protein sequence ID" value="GFZ76027.1"/>
    <property type="molecule type" value="Genomic_DNA"/>
</dbReference>
<dbReference type="Pfam" id="PF24718">
    <property type="entry name" value="HTH_73"/>
    <property type="match status" value="1"/>
</dbReference>
<evidence type="ECO:0000259" key="1">
    <source>
        <dbReference type="Pfam" id="PF24718"/>
    </source>
</evidence>